<gene>
    <name evidence="1" type="ordered locus">MGMSRv2__0016</name>
</gene>
<evidence type="ECO:0000313" key="1">
    <source>
        <dbReference type="EMBL" id="CDK97231.1"/>
    </source>
</evidence>
<organism evidence="1 2">
    <name type="scientific">Magnetospirillum gryphiswaldense (strain DSM 6361 / JCM 21280 / NBRC 15271 / MSR-1)</name>
    <dbReference type="NCBI Taxonomy" id="431944"/>
    <lineage>
        <taxon>Bacteria</taxon>
        <taxon>Pseudomonadati</taxon>
        <taxon>Pseudomonadota</taxon>
        <taxon>Alphaproteobacteria</taxon>
        <taxon>Rhodospirillales</taxon>
        <taxon>Rhodospirillaceae</taxon>
        <taxon>Magnetospirillum</taxon>
    </lineage>
</organism>
<dbReference type="Proteomes" id="UP000018922">
    <property type="component" value="Chromosome I"/>
</dbReference>
<proteinExistence type="predicted"/>
<dbReference type="HOGENOM" id="CLU_2001110_0_0_5"/>
<reference evidence="1 2" key="1">
    <citation type="journal article" date="2014" name="Genome Announc.">
        <title>Complete genome sequence of Magnetospirillum gryphiswaldense MSR-1.</title>
        <authorList>
            <person name="Wang X."/>
            <person name="Wang Q."/>
            <person name="Zhang W."/>
            <person name="Wang Y."/>
            <person name="Li L."/>
            <person name="Wen T."/>
            <person name="Zhang T."/>
            <person name="Zhang Y."/>
            <person name="Xu J."/>
            <person name="Hu J."/>
            <person name="Li S."/>
            <person name="Liu L."/>
            <person name="Liu J."/>
            <person name="Jiang W."/>
            <person name="Tian J."/>
            <person name="Li Y."/>
            <person name="Schuler D."/>
            <person name="Wang L."/>
            <person name="Li J."/>
        </authorList>
    </citation>
    <scope>NUCLEOTIDE SEQUENCE [LARGE SCALE GENOMIC DNA]</scope>
    <source>
        <strain evidence="2">DSM 6361 / JCM 21280 / NBRC 15271 / MSR-1</strain>
    </source>
</reference>
<sequence length="124" mass="12662">MTTPTPDGSDAAPPIAMLAAKCCDPGVSPRVTVIDFAAVLSGGPEVRRAATPTGPVVVVSHFVAQGVLGAAAHHGHCGAMVEREYVEEAVAALGGLMDGAPVERILALLGEAARRGRNRERQDA</sequence>
<dbReference type="AlphaFoldDB" id="V6EYV1"/>
<keyword evidence="2" id="KW-1185">Reference proteome</keyword>
<protein>
    <submittedName>
        <fullName evidence="1">Uncharacterized protein</fullName>
    </submittedName>
</protein>
<dbReference type="EMBL" id="HG794546">
    <property type="protein sequence ID" value="CDK97231.1"/>
    <property type="molecule type" value="Genomic_DNA"/>
</dbReference>
<name>V6EYV1_MAGGM</name>
<accession>V6EYV1</accession>
<evidence type="ECO:0000313" key="2">
    <source>
        <dbReference type="Proteomes" id="UP000018922"/>
    </source>
</evidence>
<dbReference type="KEGG" id="mgy:MGMSRv2__0016"/>
<dbReference type="STRING" id="1430440.MGMSRv2__0016"/>